<reference evidence="7 8" key="1">
    <citation type="submission" date="2009-08" db="EMBL/GenBank/DDBJ databases">
        <title>The Genome Sequence of Spizellomyces punctatus strain DAOM BR117.</title>
        <authorList>
            <consortium name="The Broad Institute Genome Sequencing Platform"/>
            <person name="Russ C."/>
            <person name="Cuomo C."/>
            <person name="Shea T."/>
            <person name="Young S.K."/>
            <person name="Zeng Q."/>
            <person name="Koehrsen M."/>
            <person name="Haas B."/>
            <person name="Borodovsky M."/>
            <person name="Guigo R."/>
            <person name="Alvarado L."/>
            <person name="Berlin A."/>
            <person name="Bochicchio J."/>
            <person name="Borenstein D."/>
            <person name="Chapman S."/>
            <person name="Chen Z."/>
            <person name="Engels R."/>
            <person name="Freedman E."/>
            <person name="Gellesch M."/>
            <person name="Goldberg J."/>
            <person name="Griggs A."/>
            <person name="Gujja S."/>
            <person name="Heiman D."/>
            <person name="Hepburn T."/>
            <person name="Howarth C."/>
            <person name="Jen D."/>
            <person name="Larson L."/>
            <person name="Lewis B."/>
            <person name="Mehta T."/>
            <person name="Park D."/>
            <person name="Pearson M."/>
            <person name="Roberts A."/>
            <person name="Saif S."/>
            <person name="Shenoy N."/>
            <person name="Sisk P."/>
            <person name="Stolte C."/>
            <person name="Sykes S."/>
            <person name="Thomson T."/>
            <person name="Walk T."/>
            <person name="White J."/>
            <person name="Yandava C."/>
            <person name="Burger G."/>
            <person name="Gray M.W."/>
            <person name="Holland P.W.H."/>
            <person name="King N."/>
            <person name="Lang F.B.F."/>
            <person name="Roger A.J."/>
            <person name="Ruiz-Trillo I."/>
            <person name="Lander E."/>
            <person name="Nusbaum C."/>
        </authorList>
    </citation>
    <scope>NUCLEOTIDE SEQUENCE [LARGE SCALE GENOMIC DNA]</scope>
    <source>
        <strain evidence="7 8">DAOM BR117</strain>
    </source>
</reference>
<keyword evidence="4" id="KW-0539">Nucleus</keyword>
<dbReference type="Gene3D" id="2.170.210.10">
    <property type="entry name" value="DNA double-strand break repair and VJ recombination XRCC4, N-terminal"/>
    <property type="match status" value="1"/>
</dbReference>
<dbReference type="InterPro" id="IPR010585">
    <property type="entry name" value="DNA_repair_prot_XRCC4"/>
</dbReference>
<sequence length="436" mass="47984">MSTNRTFCRIAPRPDYNSLSSSLSLSQSGQETTLYVSCDWNSVNSASRSTAVAFELGITDGTIVWQRAVTMADLRRCQPEDISEDDYLMATKAAFAGQSDHKGQKTGCSVNTGDFTAELSWFLILDGGIKFALGRISLPSVLKEECNAIWIKWIDELIIDRQEASDRIQKLEAKVKDLQQQRAEVLKEHDVWVKEKREKVEKTIYKKFKEVLNAKKGKIRDLMKANKELAMRIATSEEALKVAASRAIDASNTVEHEGVDRALHPNRFNEAGSHLAESGESSSDTSVDAIVGRPAKRKRGEDGSHDARQQRTRQSTSSTTAPSHGEQLTVTAQKGEADKVISAISLDDSDDTDEGPPALLGNLGLPDLRGNVYRTTSRRLARPVMPSAEAGKPPAAVFRTPTAIEGRQSRTDRRTGSRAPSNLSEQDSPESLLRKI</sequence>
<dbReference type="InterPro" id="IPR038051">
    <property type="entry name" value="XRCC4-like_N_sf"/>
</dbReference>
<keyword evidence="2" id="KW-0227">DNA damage</keyword>
<dbReference type="GO" id="GO:0003677">
    <property type="term" value="F:DNA binding"/>
    <property type="evidence" value="ECO:0007669"/>
    <property type="project" value="InterPro"/>
</dbReference>
<evidence type="ECO:0008006" key="9">
    <source>
        <dbReference type="Google" id="ProtNLM"/>
    </source>
</evidence>
<proteinExistence type="predicted"/>
<dbReference type="PANTHER" id="PTHR28559:SF1">
    <property type="entry name" value="DNA REPAIR PROTEIN XRCC4"/>
    <property type="match status" value="1"/>
</dbReference>
<keyword evidence="5" id="KW-0175">Coiled coil</keyword>
<dbReference type="GO" id="GO:0032807">
    <property type="term" value="C:DNA ligase IV complex"/>
    <property type="evidence" value="ECO:0007669"/>
    <property type="project" value="TreeGrafter"/>
</dbReference>
<dbReference type="RefSeq" id="XP_016609016.1">
    <property type="nucleotide sequence ID" value="XM_016752323.1"/>
</dbReference>
<dbReference type="STRING" id="645134.A0A0L0HIP0"/>
<evidence type="ECO:0000256" key="1">
    <source>
        <dbReference type="ARBA" id="ARBA00004123"/>
    </source>
</evidence>
<accession>A0A0L0HIP0</accession>
<dbReference type="OrthoDB" id="8064436at2759"/>
<organism evidence="7 8">
    <name type="scientific">Spizellomyces punctatus (strain DAOM BR117)</name>
    <dbReference type="NCBI Taxonomy" id="645134"/>
    <lineage>
        <taxon>Eukaryota</taxon>
        <taxon>Fungi</taxon>
        <taxon>Fungi incertae sedis</taxon>
        <taxon>Chytridiomycota</taxon>
        <taxon>Chytridiomycota incertae sedis</taxon>
        <taxon>Chytridiomycetes</taxon>
        <taxon>Spizellomycetales</taxon>
        <taxon>Spizellomycetaceae</taxon>
        <taxon>Spizellomyces</taxon>
    </lineage>
</organism>
<evidence type="ECO:0000256" key="4">
    <source>
        <dbReference type="ARBA" id="ARBA00023242"/>
    </source>
</evidence>
<evidence type="ECO:0000256" key="6">
    <source>
        <dbReference type="SAM" id="MobiDB-lite"/>
    </source>
</evidence>
<gene>
    <name evidence="7" type="ORF">SPPG_04075</name>
</gene>
<name>A0A0L0HIP0_SPIPD</name>
<dbReference type="SUPFAM" id="SSF58022">
    <property type="entry name" value="XRCC4, C-terminal oligomerization domain"/>
    <property type="match status" value="1"/>
</dbReference>
<dbReference type="InterPro" id="IPR014751">
    <property type="entry name" value="XRCC4-like_C"/>
</dbReference>
<dbReference type="GeneID" id="27687549"/>
<evidence type="ECO:0000256" key="2">
    <source>
        <dbReference type="ARBA" id="ARBA00022763"/>
    </source>
</evidence>
<dbReference type="GO" id="GO:0006303">
    <property type="term" value="P:double-strand break repair via nonhomologous end joining"/>
    <property type="evidence" value="ECO:0007669"/>
    <property type="project" value="TreeGrafter"/>
</dbReference>
<dbReference type="GO" id="GO:0010165">
    <property type="term" value="P:response to X-ray"/>
    <property type="evidence" value="ECO:0007669"/>
    <property type="project" value="TreeGrafter"/>
</dbReference>
<dbReference type="PANTHER" id="PTHR28559">
    <property type="entry name" value="DNA REPAIR PROTEIN XRCC4"/>
    <property type="match status" value="1"/>
</dbReference>
<dbReference type="EMBL" id="KQ257455">
    <property type="protein sequence ID" value="KND00977.1"/>
    <property type="molecule type" value="Genomic_DNA"/>
</dbReference>
<dbReference type="GO" id="GO:0005958">
    <property type="term" value="C:DNA-dependent protein kinase-DNA ligase 4 complex"/>
    <property type="evidence" value="ECO:0007669"/>
    <property type="project" value="TreeGrafter"/>
</dbReference>
<dbReference type="AlphaFoldDB" id="A0A0L0HIP0"/>
<protein>
    <recommendedName>
        <fullName evidence="9">DNA repair protein XRCC4</fullName>
    </recommendedName>
</protein>
<evidence type="ECO:0000313" key="8">
    <source>
        <dbReference type="Proteomes" id="UP000053201"/>
    </source>
</evidence>
<comment type="subcellular location">
    <subcellularLocation>
        <location evidence="1">Nucleus</location>
    </subcellularLocation>
</comment>
<feature type="region of interest" description="Disordered" evidence="6">
    <location>
        <begin position="385"/>
        <end position="436"/>
    </location>
</feature>
<keyword evidence="3" id="KW-0234">DNA repair</keyword>
<evidence type="ECO:0000313" key="7">
    <source>
        <dbReference type="EMBL" id="KND00977.1"/>
    </source>
</evidence>
<dbReference type="InParanoid" id="A0A0L0HIP0"/>
<feature type="region of interest" description="Disordered" evidence="6">
    <location>
        <begin position="273"/>
        <end position="334"/>
    </location>
</feature>
<dbReference type="Gene3D" id="1.20.5.370">
    <property type="match status" value="1"/>
</dbReference>
<evidence type="ECO:0000256" key="3">
    <source>
        <dbReference type="ARBA" id="ARBA00023204"/>
    </source>
</evidence>
<keyword evidence="8" id="KW-1185">Reference proteome</keyword>
<feature type="coiled-coil region" evidence="5">
    <location>
        <begin position="154"/>
        <end position="188"/>
    </location>
</feature>
<feature type="compositionally biased region" description="Basic and acidic residues" evidence="6">
    <location>
        <begin position="299"/>
        <end position="309"/>
    </location>
</feature>
<dbReference type="GO" id="GO:0006310">
    <property type="term" value="P:DNA recombination"/>
    <property type="evidence" value="ECO:0007669"/>
    <property type="project" value="InterPro"/>
</dbReference>
<dbReference type="Proteomes" id="UP000053201">
    <property type="component" value="Unassembled WGS sequence"/>
</dbReference>
<evidence type="ECO:0000256" key="5">
    <source>
        <dbReference type="SAM" id="Coils"/>
    </source>
</evidence>
<dbReference type="VEuPathDB" id="FungiDB:SPPG_04075"/>